<dbReference type="GO" id="GO:0004674">
    <property type="term" value="F:protein serine/threonine kinase activity"/>
    <property type="evidence" value="ECO:0007669"/>
    <property type="project" value="UniProtKB-KW"/>
</dbReference>
<comment type="caution">
    <text evidence="2">The sequence shown here is derived from an EMBL/GenBank/DDBJ whole genome shotgun (WGS) entry which is preliminary data.</text>
</comment>
<feature type="chain" id="PRO_5047176336" evidence="1">
    <location>
        <begin position="24"/>
        <end position="164"/>
    </location>
</feature>
<evidence type="ECO:0000313" key="2">
    <source>
        <dbReference type="EMBL" id="MCY1076155.1"/>
    </source>
</evidence>
<sequence>MPTTKVILFCSAIVLLAPFGCTTTPGGVALRPDGTPGPEACPAKALEIMRYLKLHVGDAALVELDANQMGAWPITLYDGPIESVLQDDLGTIEAPARLYGWVWTGGPQVVIRYYEAHPLDGDKLPICAVARLGDGQLRKRPESKPGTAILNASVASAFVVESFR</sequence>
<keyword evidence="3" id="KW-1185">Reference proteome</keyword>
<keyword evidence="2" id="KW-0723">Serine/threonine-protein kinase</keyword>
<reference evidence="2 3" key="1">
    <citation type="submission" date="2022-11" db="EMBL/GenBank/DDBJ databases">
        <title>Minimal conservation of predation-associated metabolite biosynthetic gene clusters underscores biosynthetic potential of Myxococcota including descriptions for ten novel species: Archangium lansinium sp. nov., Myxococcus landrumus sp. nov., Nannocystis bai.</title>
        <authorList>
            <person name="Ahearne A."/>
            <person name="Stevens C."/>
            <person name="Phillips K."/>
        </authorList>
    </citation>
    <scope>NUCLEOTIDE SEQUENCE [LARGE SCALE GENOMIC DNA]</scope>
    <source>
        <strain evidence="2 3">MIWBW</strain>
    </source>
</reference>
<proteinExistence type="predicted"/>
<gene>
    <name evidence="2" type="ORF">OV287_16895</name>
</gene>
<keyword evidence="1" id="KW-0732">Signal</keyword>
<dbReference type="RefSeq" id="WP_267535061.1">
    <property type="nucleotide sequence ID" value="NZ_JAPNKA010000001.1"/>
</dbReference>
<evidence type="ECO:0000313" key="3">
    <source>
        <dbReference type="Proteomes" id="UP001207654"/>
    </source>
</evidence>
<dbReference type="Proteomes" id="UP001207654">
    <property type="component" value="Unassembled WGS sequence"/>
</dbReference>
<accession>A0ABT4A3C9</accession>
<keyword evidence="2" id="KW-0808">Transferase</keyword>
<feature type="signal peptide" evidence="1">
    <location>
        <begin position="1"/>
        <end position="23"/>
    </location>
</feature>
<keyword evidence="2" id="KW-0418">Kinase</keyword>
<dbReference type="EMBL" id="JAPNKA010000001">
    <property type="protein sequence ID" value="MCY1076155.1"/>
    <property type="molecule type" value="Genomic_DNA"/>
</dbReference>
<evidence type="ECO:0000256" key="1">
    <source>
        <dbReference type="SAM" id="SignalP"/>
    </source>
</evidence>
<organism evidence="2 3">
    <name type="scientific">Archangium lansingense</name>
    <dbReference type="NCBI Taxonomy" id="2995310"/>
    <lineage>
        <taxon>Bacteria</taxon>
        <taxon>Pseudomonadati</taxon>
        <taxon>Myxococcota</taxon>
        <taxon>Myxococcia</taxon>
        <taxon>Myxococcales</taxon>
        <taxon>Cystobacterineae</taxon>
        <taxon>Archangiaceae</taxon>
        <taxon>Archangium</taxon>
    </lineage>
</organism>
<name>A0ABT4A3C9_9BACT</name>
<protein>
    <submittedName>
        <fullName evidence="2">Serine/threonine protein kinase</fullName>
    </submittedName>
</protein>